<proteinExistence type="predicted"/>
<organism evidence="1 2">
    <name type="scientific">Monoglobus pectinilyticus</name>
    <dbReference type="NCBI Taxonomy" id="1981510"/>
    <lineage>
        <taxon>Bacteria</taxon>
        <taxon>Bacillati</taxon>
        <taxon>Bacillota</taxon>
        <taxon>Clostridia</taxon>
        <taxon>Monoglobales</taxon>
        <taxon>Monoglobaceae</taxon>
        <taxon>Monoglobus</taxon>
    </lineage>
</organism>
<keyword evidence="2" id="KW-1185">Reference proteome</keyword>
<evidence type="ECO:0000313" key="1">
    <source>
        <dbReference type="EMBL" id="AUO18968.1"/>
    </source>
</evidence>
<evidence type="ECO:0000313" key="2">
    <source>
        <dbReference type="Proteomes" id="UP000235589"/>
    </source>
</evidence>
<dbReference type="AlphaFoldDB" id="A0A2K9P2W3"/>
<dbReference type="Proteomes" id="UP000235589">
    <property type="component" value="Chromosome"/>
</dbReference>
<gene>
    <name evidence="1" type="ORF">B9O19_00791</name>
</gene>
<sequence length="37" mass="3990">MLFMAAGYILPPFLIKDYAAEASKNELLGGTLDEKAS</sequence>
<accession>A0A2K9P2W3</accession>
<reference evidence="1 2" key="1">
    <citation type="submission" date="2017-04" db="EMBL/GenBank/DDBJ databases">
        <title>Monoglobus pectinilyticus 14 draft genome.</title>
        <authorList>
            <person name="Kim C."/>
            <person name="Rosendale D.I."/>
            <person name="Kelly W.J."/>
            <person name="Tannock G.W."/>
            <person name="Patchett M.L."/>
            <person name="Jordens J.Z."/>
        </authorList>
    </citation>
    <scope>NUCLEOTIDE SEQUENCE [LARGE SCALE GENOMIC DNA]</scope>
    <source>
        <strain evidence="1 2">14</strain>
    </source>
</reference>
<dbReference type="EMBL" id="CP020991">
    <property type="protein sequence ID" value="AUO18968.1"/>
    <property type="molecule type" value="Genomic_DNA"/>
</dbReference>
<dbReference type="KEGG" id="mpec:B9O19_00791"/>
<name>A0A2K9P2W3_9FIRM</name>
<protein>
    <submittedName>
        <fullName evidence="1">Uncharacterized protein</fullName>
    </submittedName>
</protein>